<reference evidence="1 2" key="1">
    <citation type="submission" date="2018-06" db="EMBL/GenBank/DDBJ databases">
        <title>Genomic Encyclopedia of Archaeal and Bacterial Type Strains, Phase II (KMG-II): from individual species to whole genera.</title>
        <authorList>
            <person name="Goeker M."/>
        </authorList>
    </citation>
    <scope>NUCLEOTIDE SEQUENCE [LARGE SCALE GENOMIC DNA]</scope>
    <source>
        <strain evidence="1 2">ATCC 51348</strain>
    </source>
</reference>
<dbReference type="EMBL" id="QKUB01000016">
    <property type="protein sequence ID" value="PZV98696.1"/>
    <property type="molecule type" value="Genomic_DNA"/>
</dbReference>
<protein>
    <submittedName>
        <fullName evidence="1">Uncharacterized protein</fullName>
    </submittedName>
</protein>
<dbReference type="AlphaFoldDB" id="A0A2W7FXH8"/>
<organism evidence="1 2">
    <name type="scientific">Metamycoplasma auris</name>
    <dbReference type="NCBI Taxonomy" id="51363"/>
    <lineage>
        <taxon>Bacteria</taxon>
        <taxon>Bacillati</taxon>
        <taxon>Mycoplasmatota</taxon>
        <taxon>Mycoplasmoidales</taxon>
        <taxon>Metamycoplasmataceae</taxon>
        <taxon>Metamycoplasma</taxon>
    </lineage>
</organism>
<proteinExistence type="predicted"/>
<keyword evidence="2" id="KW-1185">Reference proteome</keyword>
<sequence>MTNLRQFQIAKVFFPLVEKIKDYTNCVFEEISELSKTCYETYINISVEYLETLSQKDFKKIMSDLFKDVKLLDKLWDAILVSLGRYINGK</sequence>
<evidence type="ECO:0000313" key="2">
    <source>
        <dbReference type="Proteomes" id="UP000249646"/>
    </source>
</evidence>
<gene>
    <name evidence="1" type="ORF">BCF89_1164</name>
</gene>
<name>A0A2W7FXH8_9BACT</name>
<accession>A0A2W7FXH8</accession>
<dbReference type="RefSeq" id="WP_111518913.1">
    <property type="nucleotide sequence ID" value="NZ_QKUB01000016.1"/>
</dbReference>
<evidence type="ECO:0000313" key="1">
    <source>
        <dbReference type="EMBL" id="PZV98696.1"/>
    </source>
</evidence>
<comment type="caution">
    <text evidence="1">The sequence shown here is derived from an EMBL/GenBank/DDBJ whole genome shotgun (WGS) entry which is preliminary data.</text>
</comment>
<dbReference type="Proteomes" id="UP000249646">
    <property type="component" value="Unassembled WGS sequence"/>
</dbReference>